<accession>A0A4S8M836</accession>
<evidence type="ECO:0000313" key="1">
    <source>
        <dbReference type="EMBL" id="THU98517.1"/>
    </source>
</evidence>
<evidence type="ECO:0000313" key="2">
    <source>
        <dbReference type="Proteomes" id="UP000297245"/>
    </source>
</evidence>
<protein>
    <submittedName>
        <fullName evidence="1">Uncharacterized protein</fullName>
    </submittedName>
</protein>
<sequence>MSMISDPESMITQTASSKPLTVAVVSIALDPKSGGIMLWNSNQLFGITRIYCSLWILHLLEKADMIQKLIDLKSWFVEMVKPNLAKSRKPKGLKHSLSTKMSIEVKNSNQYKLACCKGCRNLQSVKIESLEVSRIERNICQNVVEKERKEEKKDA</sequence>
<gene>
    <name evidence="1" type="ORF">K435DRAFT_795597</name>
</gene>
<dbReference type="AlphaFoldDB" id="A0A4S8M836"/>
<keyword evidence="2" id="KW-1185">Reference proteome</keyword>
<organism evidence="1 2">
    <name type="scientific">Dendrothele bispora (strain CBS 962.96)</name>
    <dbReference type="NCBI Taxonomy" id="1314807"/>
    <lineage>
        <taxon>Eukaryota</taxon>
        <taxon>Fungi</taxon>
        <taxon>Dikarya</taxon>
        <taxon>Basidiomycota</taxon>
        <taxon>Agaricomycotina</taxon>
        <taxon>Agaricomycetes</taxon>
        <taxon>Agaricomycetidae</taxon>
        <taxon>Agaricales</taxon>
        <taxon>Agaricales incertae sedis</taxon>
        <taxon>Dendrothele</taxon>
    </lineage>
</organism>
<dbReference type="EMBL" id="ML179134">
    <property type="protein sequence ID" value="THU98517.1"/>
    <property type="molecule type" value="Genomic_DNA"/>
</dbReference>
<dbReference type="Proteomes" id="UP000297245">
    <property type="component" value="Unassembled WGS sequence"/>
</dbReference>
<reference evidence="1 2" key="1">
    <citation type="journal article" date="2019" name="Nat. Ecol. Evol.">
        <title>Megaphylogeny resolves global patterns of mushroom evolution.</title>
        <authorList>
            <person name="Varga T."/>
            <person name="Krizsan K."/>
            <person name="Foldi C."/>
            <person name="Dima B."/>
            <person name="Sanchez-Garcia M."/>
            <person name="Sanchez-Ramirez S."/>
            <person name="Szollosi G.J."/>
            <person name="Szarkandi J.G."/>
            <person name="Papp V."/>
            <person name="Albert L."/>
            <person name="Andreopoulos W."/>
            <person name="Angelini C."/>
            <person name="Antonin V."/>
            <person name="Barry K.W."/>
            <person name="Bougher N.L."/>
            <person name="Buchanan P."/>
            <person name="Buyck B."/>
            <person name="Bense V."/>
            <person name="Catcheside P."/>
            <person name="Chovatia M."/>
            <person name="Cooper J."/>
            <person name="Damon W."/>
            <person name="Desjardin D."/>
            <person name="Finy P."/>
            <person name="Geml J."/>
            <person name="Haridas S."/>
            <person name="Hughes K."/>
            <person name="Justo A."/>
            <person name="Karasinski D."/>
            <person name="Kautmanova I."/>
            <person name="Kiss B."/>
            <person name="Kocsube S."/>
            <person name="Kotiranta H."/>
            <person name="LaButti K.M."/>
            <person name="Lechner B.E."/>
            <person name="Liimatainen K."/>
            <person name="Lipzen A."/>
            <person name="Lukacs Z."/>
            <person name="Mihaltcheva S."/>
            <person name="Morgado L.N."/>
            <person name="Niskanen T."/>
            <person name="Noordeloos M.E."/>
            <person name="Ohm R.A."/>
            <person name="Ortiz-Santana B."/>
            <person name="Ovrebo C."/>
            <person name="Racz N."/>
            <person name="Riley R."/>
            <person name="Savchenko A."/>
            <person name="Shiryaev A."/>
            <person name="Soop K."/>
            <person name="Spirin V."/>
            <person name="Szebenyi C."/>
            <person name="Tomsovsky M."/>
            <person name="Tulloss R.E."/>
            <person name="Uehling J."/>
            <person name="Grigoriev I.V."/>
            <person name="Vagvolgyi C."/>
            <person name="Papp T."/>
            <person name="Martin F.M."/>
            <person name="Miettinen O."/>
            <person name="Hibbett D.S."/>
            <person name="Nagy L.G."/>
        </authorList>
    </citation>
    <scope>NUCLEOTIDE SEQUENCE [LARGE SCALE GENOMIC DNA]</scope>
    <source>
        <strain evidence="1 2">CBS 962.96</strain>
    </source>
</reference>
<name>A0A4S8M836_DENBC</name>
<proteinExistence type="predicted"/>